<dbReference type="GO" id="GO:0009011">
    <property type="term" value="F:alpha-1,4-glucan glucosyltransferase (ADP-glucose donor) activity"/>
    <property type="evidence" value="ECO:0007669"/>
    <property type="project" value="UniProtKB-UniRule"/>
</dbReference>
<evidence type="ECO:0000256" key="6">
    <source>
        <dbReference type="ARBA" id="ARBA00022679"/>
    </source>
</evidence>
<dbReference type="InterPro" id="IPR013534">
    <property type="entry name" value="Starch_synth_cat_dom"/>
</dbReference>
<evidence type="ECO:0000256" key="5">
    <source>
        <dbReference type="ARBA" id="ARBA00022676"/>
    </source>
</evidence>
<dbReference type="EMBL" id="CP036263">
    <property type="protein sequence ID" value="QDT01125.1"/>
    <property type="molecule type" value="Genomic_DNA"/>
</dbReference>
<evidence type="ECO:0000256" key="1">
    <source>
        <dbReference type="ARBA" id="ARBA00001478"/>
    </source>
</evidence>
<evidence type="ECO:0000256" key="4">
    <source>
        <dbReference type="ARBA" id="ARBA00010281"/>
    </source>
</evidence>
<comment type="catalytic activity">
    <reaction evidence="1 8">
        <text>[(1-&gt;4)-alpha-D-glucosyl](n) + ADP-alpha-D-glucose = [(1-&gt;4)-alpha-D-glucosyl](n+1) + ADP + H(+)</text>
        <dbReference type="Rhea" id="RHEA:18189"/>
        <dbReference type="Rhea" id="RHEA-COMP:9584"/>
        <dbReference type="Rhea" id="RHEA-COMP:9587"/>
        <dbReference type="ChEBI" id="CHEBI:15378"/>
        <dbReference type="ChEBI" id="CHEBI:15444"/>
        <dbReference type="ChEBI" id="CHEBI:57498"/>
        <dbReference type="ChEBI" id="CHEBI:456216"/>
        <dbReference type="EC" id="2.4.1.21"/>
    </reaction>
</comment>
<feature type="binding site" evidence="8">
    <location>
        <position position="15"/>
    </location>
    <ligand>
        <name>ADP-alpha-D-glucose</name>
        <dbReference type="ChEBI" id="CHEBI:57498"/>
    </ligand>
</feature>
<dbReference type="InterPro" id="IPR001296">
    <property type="entry name" value="Glyco_trans_1"/>
</dbReference>
<dbReference type="HAMAP" id="MF_00484">
    <property type="entry name" value="Glycogen_synth"/>
    <property type="match status" value="1"/>
</dbReference>
<dbReference type="CDD" id="cd03791">
    <property type="entry name" value="GT5_Glycogen_synthase_DULL1-like"/>
    <property type="match status" value="1"/>
</dbReference>
<comment type="function">
    <text evidence="2 8">Synthesizes alpha-1,4-glucan chains using ADP-glucose.</text>
</comment>
<dbReference type="AlphaFoldDB" id="A0A517N1Y0"/>
<dbReference type="InterPro" id="IPR011835">
    <property type="entry name" value="GS/SS"/>
</dbReference>
<evidence type="ECO:0000313" key="12">
    <source>
        <dbReference type="Proteomes" id="UP000319852"/>
    </source>
</evidence>
<evidence type="ECO:0000256" key="2">
    <source>
        <dbReference type="ARBA" id="ARBA00002764"/>
    </source>
</evidence>
<evidence type="ECO:0000259" key="10">
    <source>
        <dbReference type="Pfam" id="PF08323"/>
    </source>
</evidence>
<feature type="domain" description="Glycosyl transferase family 1" evidence="9">
    <location>
        <begin position="301"/>
        <end position="455"/>
    </location>
</feature>
<dbReference type="GO" id="GO:0005978">
    <property type="term" value="P:glycogen biosynthetic process"/>
    <property type="evidence" value="ECO:0007669"/>
    <property type="project" value="UniProtKB-UniRule"/>
</dbReference>
<evidence type="ECO:0000256" key="7">
    <source>
        <dbReference type="ARBA" id="ARBA00023056"/>
    </source>
</evidence>
<comment type="similarity">
    <text evidence="4 8">Belongs to the glycosyltransferase 1 family. Bacterial/plant glycogen synthase subfamily.</text>
</comment>
<dbReference type="NCBIfam" id="TIGR02095">
    <property type="entry name" value="glgA"/>
    <property type="match status" value="1"/>
</dbReference>
<name>A0A517N1Y0_9BACT</name>
<dbReference type="SUPFAM" id="SSF53756">
    <property type="entry name" value="UDP-Glycosyltransferase/glycogen phosphorylase"/>
    <property type="match status" value="1"/>
</dbReference>
<evidence type="ECO:0000256" key="8">
    <source>
        <dbReference type="HAMAP-Rule" id="MF_00484"/>
    </source>
</evidence>
<evidence type="ECO:0000256" key="3">
    <source>
        <dbReference type="ARBA" id="ARBA00004964"/>
    </source>
</evidence>
<dbReference type="PANTHER" id="PTHR45825">
    <property type="entry name" value="GRANULE-BOUND STARCH SYNTHASE 1, CHLOROPLASTIC/AMYLOPLASTIC"/>
    <property type="match status" value="1"/>
</dbReference>
<dbReference type="Proteomes" id="UP000319852">
    <property type="component" value="Chromosome"/>
</dbReference>
<keyword evidence="7 8" id="KW-0320">Glycogen biosynthesis</keyword>
<dbReference type="GO" id="GO:0004373">
    <property type="term" value="F:alpha-1,4-glucan glucosyltransferase (UDP-glucose donor) activity"/>
    <property type="evidence" value="ECO:0007669"/>
    <property type="project" value="InterPro"/>
</dbReference>
<reference evidence="11 12" key="1">
    <citation type="submission" date="2019-02" db="EMBL/GenBank/DDBJ databases">
        <title>Deep-cultivation of Planctomycetes and their phenomic and genomic characterization uncovers novel biology.</title>
        <authorList>
            <person name="Wiegand S."/>
            <person name="Jogler M."/>
            <person name="Boedeker C."/>
            <person name="Pinto D."/>
            <person name="Vollmers J."/>
            <person name="Rivas-Marin E."/>
            <person name="Kohn T."/>
            <person name="Peeters S.H."/>
            <person name="Heuer A."/>
            <person name="Rast P."/>
            <person name="Oberbeckmann S."/>
            <person name="Bunk B."/>
            <person name="Jeske O."/>
            <person name="Meyerdierks A."/>
            <person name="Storesund J.E."/>
            <person name="Kallscheuer N."/>
            <person name="Luecker S."/>
            <person name="Lage O.M."/>
            <person name="Pohl T."/>
            <person name="Merkel B.J."/>
            <person name="Hornburger P."/>
            <person name="Mueller R.-W."/>
            <person name="Bruemmer F."/>
            <person name="Labrenz M."/>
            <person name="Spormann A.M."/>
            <person name="Op den Camp H."/>
            <person name="Overmann J."/>
            <person name="Amann R."/>
            <person name="Jetten M.S.M."/>
            <person name="Mascher T."/>
            <person name="Medema M.H."/>
            <person name="Devos D.P."/>
            <person name="Kaster A.-K."/>
            <person name="Ovreas L."/>
            <person name="Rohde M."/>
            <person name="Galperin M.Y."/>
            <person name="Jogler C."/>
        </authorList>
    </citation>
    <scope>NUCLEOTIDE SEQUENCE [LARGE SCALE GENOMIC DNA]</scope>
    <source>
        <strain evidence="11 12">HG15A2</strain>
    </source>
</reference>
<dbReference type="Gene3D" id="3.40.50.2000">
    <property type="entry name" value="Glycogen Phosphorylase B"/>
    <property type="match status" value="2"/>
</dbReference>
<dbReference type="PANTHER" id="PTHR45825:SF11">
    <property type="entry name" value="ALPHA AMYLASE DOMAIN-CONTAINING PROTEIN"/>
    <property type="match status" value="1"/>
</dbReference>
<keyword evidence="6 8" id="KW-0808">Transferase</keyword>
<dbReference type="Pfam" id="PF08323">
    <property type="entry name" value="Glyco_transf_5"/>
    <property type="match status" value="1"/>
</dbReference>
<dbReference type="Pfam" id="PF00534">
    <property type="entry name" value="Glycos_transf_1"/>
    <property type="match status" value="1"/>
</dbReference>
<dbReference type="EC" id="2.4.1.21" evidence="8"/>
<dbReference type="RefSeq" id="WP_145063094.1">
    <property type="nucleotide sequence ID" value="NZ_CP036263.1"/>
</dbReference>
<dbReference type="KEGG" id="amob:HG15A2_44670"/>
<dbReference type="NCBIfam" id="NF001899">
    <property type="entry name" value="PRK00654.1-2"/>
    <property type="match status" value="1"/>
</dbReference>
<keyword evidence="5 8" id="KW-0328">Glycosyltransferase</keyword>
<comment type="pathway">
    <text evidence="3 8">Glycan biosynthesis; glycogen biosynthesis.</text>
</comment>
<evidence type="ECO:0000313" key="11">
    <source>
        <dbReference type="EMBL" id="QDT01125.1"/>
    </source>
</evidence>
<organism evidence="11 12">
    <name type="scientific">Adhaeretor mobilis</name>
    <dbReference type="NCBI Taxonomy" id="1930276"/>
    <lineage>
        <taxon>Bacteria</taxon>
        <taxon>Pseudomonadati</taxon>
        <taxon>Planctomycetota</taxon>
        <taxon>Planctomycetia</taxon>
        <taxon>Pirellulales</taxon>
        <taxon>Lacipirellulaceae</taxon>
        <taxon>Adhaeretor</taxon>
    </lineage>
</organism>
<dbReference type="UniPathway" id="UPA00164"/>
<gene>
    <name evidence="8 11" type="primary">glgA</name>
    <name evidence="11" type="ORF">HG15A2_44670</name>
</gene>
<feature type="domain" description="Starch synthase catalytic" evidence="10">
    <location>
        <begin position="2"/>
        <end position="247"/>
    </location>
</feature>
<protein>
    <recommendedName>
        <fullName evidence="8">Glycogen synthase</fullName>
        <ecNumber evidence="8">2.4.1.21</ecNumber>
    </recommendedName>
    <alternativeName>
        <fullName evidence="8">Starch [bacterial glycogen] synthase</fullName>
    </alternativeName>
</protein>
<sequence length="501" mass="56187">MNVLFITSEATPYSKTGGLGDVCGSLPQSLASQGVRATLVLPAFRSIYAAGLEIEPTDVHFEIPVGQKMVPGHYLRGRLPQSSEDSPDVTVYFVQNEHYFDRPELYNEAGEDYDDNSERFTFFCRAALEAIPRLGLDIDVVHAHDWTAGLAPAYLKTVYADHPQLGQLPSVMTIHNLAYQGNFWHWDMALTGIDWKHFNHHEMEYYGQLSFLKTGIAFADAVTTVSPTYAEEILDPPLSCGFDGILQSRREDLSGIINGVDYSAWSPVNDKFLGENTYNADTWQQGKPQCKAELQRRMDLPERADVPLLAAVGRLADQKGFDLIARVMRDWAKQQIEAQWVVLGTGDPKFHTLLGELAQQFPEHIAVRLEFSNELAHVIEAGADMFLMPSQYEPCGLNQLYSLQYGTVPVVRETGGLNDTVVNAHKETIENGTATGFTFYDYTAYALSETLHRACGLYNSQDTWAKIVNAGMRQDWSWNRSAAEYRELYERVMARKLAAVS</sequence>
<dbReference type="OrthoDB" id="9808590at2"/>
<proteinExistence type="inferred from homology"/>
<accession>A0A517N1Y0</accession>
<keyword evidence="12" id="KW-1185">Reference proteome</keyword>
<evidence type="ECO:0000259" key="9">
    <source>
        <dbReference type="Pfam" id="PF00534"/>
    </source>
</evidence>